<dbReference type="InterPro" id="IPR040676">
    <property type="entry name" value="DUF5641"/>
</dbReference>
<dbReference type="InterPro" id="IPR001584">
    <property type="entry name" value="Integrase_cat-core"/>
</dbReference>
<evidence type="ECO:0000256" key="1">
    <source>
        <dbReference type="SAM" id="MobiDB-lite"/>
    </source>
</evidence>
<evidence type="ECO:0000313" key="3">
    <source>
        <dbReference type="EMBL" id="KAL0881916.1"/>
    </source>
</evidence>
<feature type="region of interest" description="Disordered" evidence="1">
    <location>
        <begin position="1"/>
        <end position="21"/>
    </location>
</feature>
<dbReference type="InterPro" id="IPR041588">
    <property type="entry name" value="Integrase_H2C2"/>
</dbReference>
<dbReference type="Pfam" id="PF18701">
    <property type="entry name" value="DUF5641"/>
    <property type="match status" value="1"/>
</dbReference>
<evidence type="ECO:0000313" key="4">
    <source>
        <dbReference type="Proteomes" id="UP001549920"/>
    </source>
</evidence>
<dbReference type="InterPro" id="IPR012337">
    <property type="entry name" value="RNaseH-like_sf"/>
</dbReference>
<name>A0ABR3HZC9_LOXSC</name>
<dbReference type="Gene3D" id="3.30.420.10">
    <property type="entry name" value="Ribonuclease H-like superfamily/Ribonuclease H"/>
    <property type="match status" value="1"/>
</dbReference>
<dbReference type="SUPFAM" id="SSF53098">
    <property type="entry name" value="Ribonuclease H-like"/>
    <property type="match status" value="1"/>
</dbReference>
<keyword evidence="4" id="KW-1185">Reference proteome</keyword>
<protein>
    <recommendedName>
        <fullName evidence="2">Integrase catalytic domain-containing protein</fullName>
    </recommendedName>
</protein>
<comment type="caution">
    <text evidence="3">The sequence shown here is derived from an EMBL/GenBank/DDBJ whole genome shotgun (WGS) entry which is preliminary data.</text>
</comment>
<evidence type="ECO:0000259" key="2">
    <source>
        <dbReference type="PROSITE" id="PS50994"/>
    </source>
</evidence>
<feature type="region of interest" description="Disordered" evidence="1">
    <location>
        <begin position="327"/>
        <end position="359"/>
    </location>
</feature>
<dbReference type="EMBL" id="JBEUOH010000011">
    <property type="protein sequence ID" value="KAL0881916.1"/>
    <property type="molecule type" value="Genomic_DNA"/>
</dbReference>
<feature type="compositionally biased region" description="Polar residues" evidence="1">
    <location>
        <begin position="329"/>
        <end position="357"/>
    </location>
</feature>
<dbReference type="PANTHER" id="PTHR47331:SF1">
    <property type="entry name" value="GAG-LIKE PROTEIN"/>
    <property type="match status" value="1"/>
</dbReference>
<dbReference type="Pfam" id="PF17921">
    <property type="entry name" value="Integrase_H2C2"/>
    <property type="match status" value="1"/>
</dbReference>
<dbReference type="CDD" id="cd01644">
    <property type="entry name" value="RT_pepA17"/>
    <property type="match status" value="1"/>
</dbReference>
<organism evidence="3 4">
    <name type="scientific">Loxostege sticticalis</name>
    <name type="common">Beet webworm moth</name>
    <dbReference type="NCBI Taxonomy" id="481309"/>
    <lineage>
        <taxon>Eukaryota</taxon>
        <taxon>Metazoa</taxon>
        <taxon>Ecdysozoa</taxon>
        <taxon>Arthropoda</taxon>
        <taxon>Hexapoda</taxon>
        <taxon>Insecta</taxon>
        <taxon>Pterygota</taxon>
        <taxon>Neoptera</taxon>
        <taxon>Endopterygota</taxon>
        <taxon>Lepidoptera</taxon>
        <taxon>Glossata</taxon>
        <taxon>Ditrysia</taxon>
        <taxon>Pyraloidea</taxon>
        <taxon>Crambidae</taxon>
        <taxon>Pyraustinae</taxon>
        <taxon>Loxostege</taxon>
    </lineage>
</organism>
<dbReference type="SUPFAM" id="SSF56672">
    <property type="entry name" value="DNA/RNA polymerases"/>
    <property type="match status" value="1"/>
</dbReference>
<dbReference type="PROSITE" id="PS50994">
    <property type="entry name" value="INTEGRASE"/>
    <property type="match status" value="1"/>
</dbReference>
<dbReference type="InterPro" id="IPR036397">
    <property type="entry name" value="RNaseH_sf"/>
</dbReference>
<dbReference type="Pfam" id="PF05380">
    <property type="entry name" value="Peptidase_A17"/>
    <property type="match status" value="1"/>
</dbReference>
<proteinExistence type="predicted"/>
<dbReference type="Pfam" id="PF03564">
    <property type="entry name" value="DUF1759"/>
    <property type="match status" value="1"/>
</dbReference>
<sequence>MSYNTKRATRKLSHTGNKSKSKNISEYTIHDLPSLRRKRTIALNRMLKALEVGILAKSDDSQCDLFFSYCDQASDIRSDFELAHFSILELLNSSGDEDDQCDDDDIRTRFDDTYFHVKSISRSLKRAESKVVINDYKAEPTSLRSHIKLPKIQLPTFSGNIKQWPEFIDTFNSLIHDCHSLTDVEKFQYLVSSLSGDPLSLIRKFPVTGDYYSDAYAALVARYQHKRELSFTCWKDILNVSFKLNNAIEFRRSLDCIDENLSILRKQDLPVDNWDFILVYHILSKLDSKLRREFEEKYINTEIPEYSQLKEFLHSKCESLLRDNHFSEPSKTNTSVKESTSRAVASNSKYPSSNTYSKRPHVTHTLLTDSTNKVQTAVKNDKPILRCSLCSASHSITRCEAFLAKSVDDRMSYTIEAKLCFNCLKSSHQLKDCNSVFRCLKCKHKHHTLLHKDRNDNKSSIDKNSTDSKSVSLFVKGENSKSSTKLLNTTVLLATAIIQIRDSDGKYHSYGLYSIPAPVSCETNINGLGGIAADVTGFIRCSIGSNNNPLFDLDMHVISNICGEQPIAKLNTSGWTHINSLPLADPGFDVPGPIDVLLGADVFAESLLTQRIKGNANQPLAINSAFGWLLLGRTPLVSSSLVQVSSKSDIELTSAVQRFWEVDSVPQASSFTPEEILCEQAYMTDHYRDSSGRYGVRLPFKDNVEPVFSSRDIALRRFHAIERRLSRDPVVHQQYCDFMDDYEKSGHMSEVSLQELGQGKFYIPHHCVIKPDSVTTKLRVVFDASAKDVKGISLNDTLLTGPKLQSNIVGVLLHYRIHAVVFMADIRQMYRQILVSDDHRDYQRIFWRSGPDQVLKEYRLNTVTYGVSSAPFLACRTIKQLAEDEGSKFPLAKQILSTDIYVDDIVTGCEDLTTALEAKSQIVKLFELGHFELRKWASNTPRLLSDLSQEECLLDSKSFSDEQYPTLKVLGLKWNPVSDSFLFDVSSSDRPCTKRVILSEIAKIFDPLGFLSPLTIQVKCLLQRLWILGISWDESPPDGIINVWKSFCDQLPAISELSIPRRLTFDNAISYELHGFCDSSELAYGAVLYLRILCADGSIHTRLLCAKARVAPLKRLSLPRLELCGAVMLADLTKFVLDTYQAKIPIDVIHLWSDSTVVLSWLRSHSSRWTTFVANRVSHIQDIIPAESWHHVASGDNPADVCSRGQLPHDLLNNSLWWSGPSWLSQTSDRWPKNSTRLLTGDEEQVVRTEERHSVTLVADQNTDRQQDSIFDTLLKRFSSLEKITHIVSYIRRFLHNIRSKNPCKRHSGSILTENENYQSLLLIVKSVQNSSFENEIQRIKSNQALPKPFQKLNPFIDEVGVLRVGGRISRAGLEYDQKHPALLPCDHPFTNKLIESIHRKHCHTGQNTTQYLVLQRFWVLSAKRAIRRCLSQCIGCYRTKPKPLEPFMSDLPSYRVNQVKPFSVVGVDFGGPFRIKVGTRRGAKMDKAYLCLFVCLVTKAVHLEVVSTLSTDGFIAALRRFVGRRGRCSIIHADCGTNFVGASNYLSLLEHASQIEHIKFVFNPPSAPHFGGVWEIQIKAAKSHLYRIVGNQVLTFEELSTLFIQIESVLNSRPLCALSTDPNDLNALTPGHFLTLEPLTSVPDEDHSSVKLNRLNRWQLIQSFVQNFWVRWKQEYLTSLSQRIKWTKVSKPLSVNSIVVIKDDNRVPLQWSLGRVCELHPGPDGTVRVATIKTKDSLIKRPLVKLCPLPIES</sequence>
<gene>
    <name evidence="3" type="ORF">ABMA27_001677</name>
</gene>
<dbReference type="InterPro" id="IPR005312">
    <property type="entry name" value="DUF1759"/>
</dbReference>
<feature type="compositionally biased region" description="Basic residues" evidence="1">
    <location>
        <begin position="7"/>
        <end position="21"/>
    </location>
</feature>
<dbReference type="Proteomes" id="UP001549920">
    <property type="component" value="Unassembled WGS sequence"/>
</dbReference>
<accession>A0ABR3HZC9</accession>
<reference evidence="3 4" key="1">
    <citation type="submission" date="2024-06" db="EMBL/GenBank/DDBJ databases">
        <title>A chromosome-level genome assembly of beet webworm, Loxostege sticticalis.</title>
        <authorList>
            <person name="Zhang Y."/>
        </authorList>
    </citation>
    <scope>NUCLEOTIDE SEQUENCE [LARGE SCALE GENOMIC DNA]</scope>
    <source>
        <strain evidence="3">AQ026</strain>
        <tissue evidence="3">Whole body</tissue>
    </source>
</reference>
<dbReference type="InterPro" id="IPR008042">
    <property type="entry name" value="Retrotrans_Pao"/>
</dbReference>
<feature type="domain" description="Integrase catalytic" evidence="2">
    <location>
        <begin position="1458"/>
        <end position="1639"/>
    </location>
</feature>
<dbReference type="InterPro" id="IPR043502">
    <property type="entry name" value="DNA/RNA_pol_sf"/>
</dbReference>
<dbReference type="PANTHER" id="PTHR47331">
    <property type="entry name" value="PHD-TYPE DOMAIN-CONTAINING PROTEIN"/>
    <property type="match status" value="1"/>
</dbReference>